<dbReference type="Pfam" id="PF12897">
    <property type="entry name" value="Asp_aminotransf"/>
    <property type="match status" value="1"/>
</dbReference>
<dbReference type="PANTHER" id="PTHR43799:SF1">
    <property type="entry name" value="ASPARTATE AMINOTRANSFERASE"/>
    <property type="match status" value="1"/>
</dbReference>
<keyword evidence="1" id="KW-0032">Aminotransferase</keyword>
<dbReference type="InterPro" id="IPR015424">
    <property type="entry name" value="PyrdxlP-dep_Trfase"/>
</dbReference>
<accession>A0A921MDI9</accession>
<organism evidence="1 2">
    <name type="scientific">Brevibacterium senegalense</name>
    <dbReference type="NCBI Taxonomy" id="1033736"/>
    <lineage>
        <taxon>Bacteria</taxon>
        <taxon>Bacillati</taxon>
        <taxon>Actinomycetota</taxon>
        <taxon>Actinomycetes</taxon>
        <taxon>Micrococcales</taxon>
        <taxon>Brevibacteriaceae</taxon>
        <taxon>Brevibacterium</taxon>
    </lineage>
</organism>
<dbReference type="Proteomes" id="UP000784435">
    <property type="component" value="Unassembled WGS sequence"/>
</dbReference>
<dbReference type="CDD" id="cd00609">
    <property type="entry name" value="AAT_like"/>
    <property type="match status" value="1"/>
</dbReference>
<dbReference type="InterPro" id="IPR015422">
    <property type="entry name" value="PyrdxlP-dep_Trfase_small"/>
</dbReference>
<reference evidence="1" key="2">
    <citation type="submission" date="2021-09" db="EMBL/GenBank/DDBJ databases">
        <authorList>
            <person name="Gilroy R."/>
        </authorList>
    </citation>
    <scope>NUCLEOTIDE SEQUENCE</scope>
    <source>
        <strain evidence="1">ChiGjej5B5-7349</strain>
    </source>
</reference>
<dbReference type="Gene3D" id="3.90.1150.10">
    <property type="entry name" value="Aspartate Aminotransferase, domain 1"/>
    <property type="match status" value="1"/>
</dbReference>
<dbReference type="GO" id="GO:0004069">
    <property type="term" value="F:L-aspartate:2-oxoglutarate aminotransferase activity"/>
    <property type="evidence" value="ECO:0007669"/>
    <property type="project" value="InterPro"/>
</dbReference>
<reference evidence="1" key="1">
    <citation type="journal article" date="2021" name="PeerJ">
        <title>Extensive microbial diversity within the chicken gut microbiome revealed by metagenomics and culture.</title>
        <authorList>
            <person name="Gilroy R."/>
            <person name="Ravi A."/>
            <person name="Getino M."/>
            <person name="Pursley I."/>
            <person name="Horton D.L."/>
            <person name="Alikhan N.F."/>
            <person name="Baker D."/>
            <person name="Gharbi K."/>
            <person name="Hall N."/>
            <person name="Watson M."/>
            <person name="Adriaenssens E.M."/>
            <person name="Foster-Nyarko E."/>
            <person name="Jarju S."/>
            <person name="Secka A."/>
            <person name="Antonio M."/>
            <person name="Oren A."/>
            <person name="Chaudhuri R.R."/>
            <person name="La Ragione R."/>
            <person name="Hildebrand F."/>
            <person name="Pallen M.J."/>
        </authorList>
    </citation>
    <scope>NUCLEOTIDE SEQUENCE</scope>
    <source>
        <strain evidence="1">ChiGjej5B5-7349</strain>
    </source>
</reference>
<evidence type="ECO:0000313" key="2">
    <source>
        <dbReference type="Proteomes" id="UP000784435"/>
    </source>
</evidence>
<dbReference type="Gene3D" id="3.40.640.10">
    <property type="entry name" value="Type I PLP-dependent aspartate aminotransferase-like (Major domain)"/>
    <property type="match status" value="1"/>
</dbReference>
<gene>
    <name evidence="1" type="ORF">K8V08_06645</name>
</gene>
<dbReference type="EMBL" id="DYUK01000145">
    <property type="protein sequence ID" value="HJG80073.1"/>
    <property type="molecule type" value="Genomic_DNA"/>
</dbReference>
<dbReference type="PANTHER" id="PTHR43799">
    <property type="entry name" value="AMINOTRANSFERASE, PUTATIVE-RELATED"/>
    <property type="match status" value="1"/>
</dbReference>
<dbReference type="AlphaFoldDB" id="A0A921MDI9"/>
<keyword evidence="1" id="KW-0808">Transferase</keyword>
<protein>
    <submittedName>
        <fullName evidence="1">Aminotransferase</fullName>
    </submittedName>
</protein>
<dbReference type="InterPro" id="IPR015421">
    <property type="entry name" value="PyrdxlP-dep_Trfase_major"/>
</dbReference>
<comment type="caution">
    <text evidence="1">The sequence shown here is derived from an EMBL/GenBank/DDBJ whole genome shotgun (WGS) entry which is preliminary data.</text>
</comment>
<dbReference type="SUPFAM" id="SSF53383">
    <property type="entry name" value="PLP-dependent transferases"/>
    <property type="match status" value="1"/>
</dbReference>
<sequence length="426" mass="44760">MSLSSLAPQEIADRLALARTDYESFAAGGLDLDITRGKPSAAQLDLADPLLTAVGPGDARAADGTDTRNYGGLAGLPEIREIFAPLLSVPAAQLLAQGSSSLTLMRDALSFMLLHGRPGSAGPWVREPVRMLCPVPGYDRHFQLAASLGFELIPVGMDGDGPDLAQIAELTRTDASIKGIWIVPVHSNPTGLSMSVDRARALMELTTAAPDFTVLWDNAYALHHLREPHPEPIDILGLAAQAGHPDRPLVFASTSKITFAGAGVAFVGGSPAMIDWFSGHTGAGSIGPDKINHLRHARFFGSPEGVQEHMRKHAQLLAPKFDAVDEVFTRELGPDDLAAWTRPSGGYFVTLAVPPGTASHVVKLAAEAGVKLTPAGATHPHGIDPDDAIIRIAPSMPPLEEVVKAAEVVAACVRVAAYEAADAARA</sequence>
<proteinExistence type="predicted"/>
<name>A0A921MDI9_9MICO</name>
<dbReference type="InterPro" id="IPR024551">
    <property type="entry name" value="AspAT_Ic"/>
</dbReference>
<evidence type="ECO:0000313" key="1">
    <source>
        <dbReference type="EMBL" id="HJG80073.1"/>
    </source>
</evidence>